<dbReference type="EMBL" id="LGRX02006821">
    <property type="protein sequence ID" value="KAK3276030.1"/>
    <property type="molecule type" value="Genomic_DNA"/>
</dbReference>
<dbReference type="AlphaFoldDB" id="A0AAE0GDN7"/>
<proteinExistence type="predicted"/>
<protein>
    <submittedName>
        <fullName evidence="1">Uncharacterized protein</fullName>
    </submittedName>
</protein>
<organism evidence="1 2">
    <name type="scientific">Cymbomonas tetramitiformis</name>
    <dbReference type="NCBI Taxonomy" id="36881"/>
    <lineage>
        <taxon>Eukaryota</taxon>
        <taxon>Viridiplantae</taxon>
        <taxon>Chlorophyta</taxon>
        <taxon>Pyramimonadophyceae</taxon>
        <taxon>Pyramimonadales</taxon>
        <taxon>Pyramimonadaceae</taxon>
        <taxon>Cymbomonas</taxon>
    </lineage>
</organism>
<accession>A0AAE0GDN7</accession>
<evidence type="ECO:0000313" key="2">
    <source>
        <dbReference type="Proteomes" id="UP001190700"/>
    </source>
</evidence>
<comment type="caution">
    <text evidence="1">The sequence shown here is derived from an EMBL/GenBank/DDBJ whole genome shotgun (WGS) entry which is preliminary data.</text>
</comment>
<gene>
    <name evidence="1" type="ORF">CYMTET_15873</name>
</gene>
<keyword evidence="2" id="KW-1185">Reference proteome</keyword>
<sequence length="595" mass="63149">MARLMIFQLGDRAGTPLLLRGFSARNKCKRLSNSIVYKNGSKGTQCAGFDPNPSASLPFNCSGTYTTDNCPSEKYACDKKKGQCVVAKYGIDKKACEAGCKPVTPPGPPAKPKVFTCEQSNHTCMEVSSGTPNATSKGQCDSICNPKYMCNTTTSMCETSPFGIPKDECEIVCQIQPVPSFLTGLYRGVEISKGYEAGEWVFDLKKDSFSLSNPTGTVKTGSASMSNGQLHLSTPAGVQVAIYNLVNGAETKHMTLAIGAENAPAPSSYDAAMAPSSGGGEFAFVACLSTASACKFKTSVTHWAQLASKIALGPRRDVLETFEQVLASGLGGHVVDVCAHNPDCNSCVHQHLCGWCSTPVQYADGSFGARCAGFDKSTNASGFTCTGLYSTDTCQQGYVCNDTTYTCDIGKPGEGVSKELCDQQCKKSQDTYICNKTTGTCDKATPGHGTSKLLCESSCQHPHPSNSTPTALQGNWRGVEIDNTYVKGEFDIFFGPGNFTWSGPSGKYTGTVAAKNAGEIDLKFASGPNAGKILMGIYTVSDGPETTWQTLALAKPSEALPPATFDEAMQGNGWQEFVLVKCLDTKKAVCEFKKP</sequence>
<evidence type="ECO:0000313" key="1">
    <source>
        <dbReference type="EMBL" id="KAK3276030.1"/>
    </source>
</evidence>
<reference evidence="1 2" key="1">
    <citation type="journal article" date="2015" name="Genome Biol. Evol.">
        <title>Comparative Genomics of a Bacterivorous Green Alga Reveals Evolutionary Causalities and Consequences of Phago-Mixotrophic Mode of Nutrition.</title>
        <authorList>
            <person name="Burns J.A."/>
            <person name="Paasch A."/>
            <person name="Narechania A."/>
            <person name="Kim E."/>
        </authorList>
    </citation>
    <scope>NUCLEOTIDE SEQUENCE [LARGE SCALE GENOMIC DNA]</scope>
    <source>
        <strain evidence="1 2">PLY_AMNH</strain>
    </source>
</reference>
<name>A0AAE0GDN7_9CHLO</name>
<dbReference type="Proteomes" id="UP001190700">
    <property type="component" value="Unassembled WGS sequence"/>
</dbReference>